<accession>A0A426YLE0</accession>
<reference evidence="2 3" key="1">
    <citation type="journal article" date="2014" name="Agronomy (Basel)">
        <title>A Draft Genome Sequence for Ensete ventricosum, the Drought-Tolerant Tree Against Hunger.</title>
        <authorList>
            <person name="Harrison J."/>
            <person name="Moore K.A."/>
            <person name="Paszkiewicz K."/>
            <person name="Jones T."/>
            <person name="Grant M."/>
            <person name="Ambacheew D."/>
            <person name="Muzemil S."/>
            <person name="Studholme D.J."/>
        </authorList>
    </citation>
    <scope>NUCLEOTIDE SEQUENCE [LARGE SCALE GENOMIC DNA]</scope>
</reference>
<comment type="caution">
    <text evidence="2">The sequence shown here is derived from an EMBL/GenBank/DDBJ whole genome shotgun (WGS) entry which is preliminary data.</text>
</comment>
<dbReference type="AlphaFoldDB" id="A0A426YLE0"/>
<feature type="compositionally biased region" description="Acidic residues" evidence="1">
    <location>
        <begin position="22"/>
        <end position="67"/>
    </location>
</feature>
<evidence type="ECO:0000256" key="1">
    <source>
        <dbReference type="SAM" id="MobiDB-lite"/>
    </source>
</evidence>
<dbReference type="PANTHER" id="PTHR47530:SF4">
    <property type="entry name" value="E3 UBIQUITIN LIGASE BIG BROTHER-RELATED"/>
    <property type="match status" value="1"/>
</dbReference>
<dbReference type="EMBL" id="AMZH03011617">
    <property type="protein sequence ID" value="RRT52534.1"/>
    <property type="molecule type" value="Genomic_DNA"/>
</dbReference>
<feature type="region of interest" description="Disordered" evidence="1">
    <location>
        <begin position="1"/>
        <end position="67"/>
    </location>
</feature>
<evidence type="ECO:0000313" key="3">
    <source>
        <dbReference type="Proteomes" id="UP000287651"/>
    </source>
</evidence>
<organism evidence="2 3">
    <name type="scientific">Ensete ventricosum</name>
    <name type="common">Abyssinian banana</name>
    <name type="synonym">Musa ensete</name>
    <dbReference type="NCBI Taxonomy" id="4639"/>
    <lineage>
        <taxon>Eukaryota</taxon>
        <taxon>Viridiplantae</taxon>
        <taxon>Streptophyta</taxon>
        <taxon>Embryophyta</taxon>
        <taxon>Tracheophyta</taxon>
        <taxon>Spermatophyta</taxon>
        <taxon>Magnoliopsida</taxon>
        <taxon>Liliopsida</taxon>
        <taxon>Zingiberales</taxon>
        <taxon>Musaceae</taxon>
        <taxon>Ensete</taxon>
    </lineage>
</organism>
<name>A0A426YLE0_ENSVE</name>
<sequence length="175" mass="19297">MLGMNGVDDSDYESSDAGSYDYDGEEDEDAVGDEPERVVEEDDRSIEGSDDDEDAFDANDPDADPAEFEDDEAFARALQDAEEREVAVRLMALTGLNEFCFFLGASDDHEDHGSNSQVNCQNLLLGTVGFITLINLALDAVSYFPSQDTWQEVDPDEYSYEVCPVCNAEVSTSER</sequence>
<gene>
    <name evidence="2" type="ORF">B296_00040237</name>
</gene>
<protein>
    <submittedName>
        <fullName evidence="2">Uncharacterized protein</fullName>
    </submittedName>
</protein>
<dbReference type="Proteomes" id="UP000287651">
    <property type="component" value="Unassembled WGS sequence"/>
</dbReference>
<dbReference type="InterPro" id="IPR043312">
    <property type="entry name" value="AtBBR-like"/>
</dbReference>
<evidence type="ECO:0000313" key="2">
    <source>
        <dbReference type="EMBL" id="RRT52534.1"/>
    </source>
</evidence>
<proteinExistence type="predicted"/>
<dbReference type="PANTHER" id="PTHR47530">
    <property type="entry name" value="E3 UBIQUITIN LIGASE BIG BROTHER-RELATED"/>
    <property type="match status" value="1"/>
</dbReference>